<sequence>MDWNGSIRPFVPRADSSLSFLYNYNYSPYPGMEVKHSALAETPQGFLLSVDKMNYGNQLEKKKRLTVDQLDSLERSFQEELKLDPDRKMKLSRELGLQPRQIAVWFQNRRARWKTKQLENSYDALRQEFDVISKENQKLQEEVTKLRAVLRQQTCRAQASAGYTEISGDETVESSSEAMPSSSKQVAEGNYSFTVDDYNTVSLPYWAGVPHYP</sequence>
<comment type="caution">
    <text evidence="1">The sequence shown here is derived from an EMBL/GenBank/DDBJ whole genome shotgun (WGS) entry which is preliminary data.</text>
</comment>
<name>A0ACB9PKH3_BAUVA</name>
<keyword evidence="2" id="KW-1185">Reference proteome</keyword>
<reference evidence="1 2" key="1">
    <citation type="journal article" date="2022" name="DNA Res.">
        <title>Chromosomal-level genome assembly of the orchid tree Bauhinia variegata (Leguminosae; Cercidoideae) supports the allotetraploid origin hypothesis of Bauhinia.</title>
        <authorList>
            <person name="Zhong Y."/>
            <person name="Chen Y."/>
            <person name="Zheng D."/>
            <person name="Pang J."/>
            <person name="Liu Y."/>
            <person name="Luo S."/>
            <person name="Meng S."/>
            <person name="Qian L."/>
            <person name="Wei D."/>
            <person name="Dai S."/>
            <person name="Zhou R."/>
        </authorList>
    </citation>
    <scope>NUCLEOTIDE SEQUENCE [LARGE SCALE GENOMIC DNA]</scope>
    <source>
        <strain evidence="1">BV-YZ2020</strain>
    </source>
</reference>
<dbReference type="Proteomes" id="UP000828941">
    <property type="component" value="Chromosome 4"/>
</dbReference>
<protein>
    <submittedName>
        <fullName evidence="1">Uncharacterized protein</fullName>
    </submittedName>
</protein>
<evidence type="ECO:0000313" key="1">
    <source>
        <dbReference type="EMBL" id="KAI4349048.1"/>
    </source>
</evidence>
<proteinExistence type="predicted"/>
<accession>A0ACB9PKH3</accession>
<gene>
    <name evidence="1" type="ORF">L6164_009695</name>
</gene>
<dbReference type="EMBL" id="CM039429">
    <property type="protein sequence ID" value="KAI4349048.1"/>
    <property type="molecule type" value="Genomic_DNA"/>
</dbReference>
<evidence type="ECO:0000313" key="2">
    <source>
        <dbReference type="Proteomes" id="UP000828941"/>
    </source>
</evidence>
<organism evidence="1 2">
    <name type="scientific">Bauhinia variegata</name>
    <name type="common">Purple orchid tree</name>
    <name type="synonym">Phanera variegata</name>
    <dbReference type="NCBI Taxonomy" id="167791"/>
    <lineage>
        <taxon>Eukaryota</taxon>
        <taxon>Viridiplantae</taxon>
        <taxon>Streptophyta</taxon>
        <taxon>Embryophyta</taxon>
        <taxon>Tracheophyta</taxon>
        <taxon>Spermatophyta</taxon>
        <taxon>Magnoliopsida</taxon>
        <taxon>eudicotyledons</taxon>
        <taxon>Gunneridae</taxon>
        <taxon>Pentapetalae</taxon>
        <taxon>rosids</taxon>
        <taxon>fabids</taxon>
        <taxon>Fabales</taxon>
        <taxon>Fabaceae</taxon>
        <taxon>Cercidoideae</taxon>
        <taxon>Cercideae</taxon>
        <taxon>Bauhiniinae</taxon>
        <taxon>Bauhinia</taxon>
    </lineage>
</organism>